<feature type="site" description="Important for catalysis" evidence="14">
    <location>
        <position position="143"/>
    </location>
</feature>
<dbReference type="EMBL" id="VBAP01000007">
    <property type="protein sequence ID" value="TMI77051.1"/>
    <property type="molecule type" value="Genomic_DNA"/>
</dbReference>
<gene>
    <name evidence="14 18" type="primary">leuB</name>
    <name evidence="18" type="ORF">E6H05_01465</name>
</gene>
<evidence type="ECO:0000256" key="6">
    <source>
        <dbReference type="ARBA" id="ARBA00022430"/>
    </source>
</evidence>
<feature type="binding site" evidence="14">
    <location>
        <begin position="78"/>
        <end position="91"/>
    </location>
    <ligand>
        <name>NAD(+)</name>
        <dbReference type="ChEBI" id="CHEBI:57540"/>
    </ligand>
</feature>
<evidence type="ECO:0000256" key="3">
    <source>
        <dbReference type="ARBA" id="ARBA00004762"/>
    </source>
</evidence>
<dbReference type="NCBIfam" id="TIGR00169">
    <property type="entry name" value="leuB"/>
    <property type="match status" value="1"/>
</dbReference>
<name>A0A537J0G8_9BACT</name>
<organism evidence="18 19">
    <name type="scientific">Candidatus Segetimicrobium genomatis</name>
    <dbReference type="NCBI Taxonomy" id="2569760"/>
    <lineage>
        <taxon>Bacteria</taxon>
        <taxon>Bacillati</taxon>
        <taxon>Candidatus Sysuimicrobiota</taxon>
        <taxon>Candidatus Sysuimicrobiia</taxon>
        <taxon>Candidatus Sysuimicrobiales</taxon>
        <taxon>Candidatus Segetimicrobiaceae</taxon>
        <taxon>Candidatus Segetimicrobium</taxon>
    </lineage>
</organism>
<evidence type="ECO:0000256" key="11">
    <source>
        <dbReference type="ARBA" id="ARBA00023027"/>
    </source>
</evidence>
<feature type="binding site" evidence="14">
    <location>
        <position position="245"/>
    </location>
    <ligand>
        <name>Mg(2+)</name>
        <dbReference type="ChEBI" id="CHEBI:18420"/>
    </ligand>
</feature>
<comment type="cofactor">
    <cofactor evidence="2">
        <name>Mn(2+)</name>
        <dbReference type="ChEBI" id="CHEBI:29035"/>
    </cofactor>
</comment>
<comment type="catalytic activity">
    <reaction evidence="1 14 15">
        <text>(2R,3S)-3-isopropylmalate + NAD(+) = 4-methyl-2-oxopentanoate + CO2 + NADH</text>
        <dbReference type="Rhea" id="RHEA:32271"/>
        <dbReference type="ChEBI" id="CHEBI:16526"/>
        <dbReference type="ChEBI" id="CHEBI:17865"/>
        <dbReference type="ChEBI" id="CHEBI:35121"/>
        <dbReference type="ChEBI" id="CHEBI:57540"/>
        <dbReference type="ChEBI" id="CHEBI:57945"/>
        <dbReference type="EC" id="1.1.1.85"/>
    </reaction>
</comment>
<dbReference type="SMART" id="SM01329">
    <property type="entry name" value="Iso_dh"/>
    <property type="match status" value="1"/>
</dbReference>
<feature type="binding site" evidence="14">
    <location>
        <position position="108"/>
    </location>
    <ligand>
        <name>substrate</name>
    </ligand>
</feature>
<evidence type="ECO:0000256" key="15">
    <source>
        <dbReference type="RuleBase" id="RU004445"/>
    </source>
</evidence>
<evidence type="ECO:0000256" key="13">
    <source>
        <dbReference type="ARBA" id="ARBA00023304"/>
    </source>
</evidence>
<keyword evidence="6 14" id="KW-0432">Leucine biosynthesis</keyword>
<feature type="binding site" evidence="14">
    <location>
        <position position="221"/>
    </location>
    <ligand>
        <name>Mg(2+)</name>
        <dbReference type="ChEBI" id="CHEBI:18420"/>
    </ligand>
</feature>
<feature type="domain" description="Isopropylmalate dehydrogenase-like" evidence="17">
    <location>
        <begin position="6"/>
        <end position="346"/>
    </location>
</feature>
<feature type="binding site" evidence="14">
    <location>
        <position position="136"/>
    </location>
    <ligand>
        <name>substrate</name>
    </ligand>
</feature>
<dbReference type="Proteomes" id="UP000318834">
    <property type="component" value="Unassembled WGS sequence"/>
</dbReference>
<evidence type="ECO:0000256" key="4">
    <source>
        <dbReference type="ARBA" id="ARBA00008319"/>
    </source>
</evidence>
<dbReference type="FunFam" id="3.40.718.10:FF:000006">
    <property type="entry name" value="3-isopropylmalate dehydrogenase"/>
    <property type="match status" value="1"/>
</dbReference>
<dbReference type="AlphaFoldDB" id="A0A537J0G8"/>
<evidence type="ECO:0000313" key="19">
    <source>
        <dbReference type="Proteomes" id="UP000318834"/>
    </source>
</evidence>
<sequence>MPGEARIALLPGDGIGPEVIHEAVKVLQAVARRFVLELGFTELPIGGVATDATGTPLPDVTLQSCLRADAVLLGAVGGPKWDHLPGPARPEAGLLQLRRELGVFANLRPVRLFPSVSGVSPLRPEVAAGTDLLIVRELIGGLYFGQPRGRTNEGAVDTMRYSAEEIARVARVACSMARGRRRKVTSVDKANVLETSRLWRETVEVVAREFPDVTLEHLLVDTCAMQLVRAPAQFDVIVTENMFGDILSDEAGAVAGSLGLLASASIGDGRPFLYEPVHGSAPDIAGKGTANPIGAILSVAMLLRHSLNRDDAAATVEAAVERVLAEGIRTPDLGGRAATGQVGDRISEEVTAGPAVAGRTAPRVTLQRGQTPK</sequence>
<evidence type="ECO:0000259" key="17">
    <source>
        <dbReference type="SMART" id="SM01329"/>
    </source>
</evidence>
<evidence type="ECO:0000256" key="12">
    <source>
        <dbReference type="ARBA" id="ARBA00023211"/>
    </source>
</evidence>
<dbReference type="PANTHER" id="PTHR42979:SF1">
    <property type="entry name" value="3-ISOPROPYLMALATE DEHYDROGENASE"/>
    <property type="match status" value="1"/>
</dbReference>
<evidence type="ECO:0000256" key="8">
    <source>
        <dbReference type="ARBA" id="ARBA00022723"/>
    </source>
</evidence>
<dbReference type="GO" id="GO:0003862">
    <property type="term" value="F:3-isopropylmalate dehydrogenase activity"/>
    <property type="evidence" value="ECO:0007669"/>
    <property type="project" value="UniProtKB-UniRule"/>
</dbReference>
<proteinExistence type="inferred from homology"/>
<dbReference type="InterPro" id="IPR004429">
    <property type="entry name" value="Isopropylmalate_DH"/>
</dbReference>
<evidence type="ECO:0000256" key="7">
    <source>
        <dbReference type="ARBA" id="ARBA00022605"/>
    </source>
</evidence>
<evidence type="ECO:0000313" key="18">
    <source>
        <dbReference type="EMBL" id="TMI77051.1"/>
    </source>
</evidence>
<dbReference type="PANTHER" id="PTHR42979">
    <property type="entry name" value="3-ISOPROPYLMALATE DEHYDROGENASE"/>
    <property type="match status" value="1"/>
</dbReference>
<comment type="subcellular location">
    <subcellularLocation>
        <location evidence="14">Cytoplasm</location>
    </subcellularLocation>
</comment>
<evidence type="ECO:0000256" key="2">
    <source>
        <dbReference type="ARBA" id="ARBA00001936"/>
    </source>
</evidence>
<keyword evidence="14" id="KW-0963">Cytoplasm</keyword>
<keyword evidence="13 14" id="KW-0100">Branched-chain amino acid biosynthesis</keyword>
<dbReference type="InterPro" id="IPR024084">
    <property type="entry name" value="IsoPropMal-DH-like_dom"/>
</dbReference>
<keyword evidence="10 14" id="KW-0560">Oxidoreductase</keyword>
<feature type="binding site" evidence="14">
    <location>
        <begin position="279"/>
        <end position="291"/>
    </location>
    <ligand>
        <name>NAD(+)</name>
        <dbReference type="ChEBI" id="CHEBI:57540"/>
    </ligand>
</feature>
<keyword evidence="7 14" id="KW-0028">Amino-acid biosynthesis</keyword>
<reference evidence="18 19" key="1">
    <citation type="journal article" date="2019" name="Nat. Microbiol.">
        <title>Mediterranean grassland soil C-N compound turnover is dependent on rainfall and depth, and is mediated by genomically divergent microorganisms.</title>
        <authorList>
            <person name="Diamond S."/>
            <person name="Andeer P.F."/>
            <person name="Li Z."/>
            <person name="Crits-Christoph A."/>
            <person name="Burstein D."/>
            <person name="Anantharaman K."/>
            <person name="Lane K.R."/>
            <person name="Thomas B.C."/>
            <person name="Pan C."/>
            <person name="Northen T.R."/>
            <person name="Banfield J.F."/>
        </authorList>
    </citation>
    <scope>NUCLEOTIDE SEQUENCE [LARGE SCALE GENOMIC DNA]</scope>
    <source>
        <strain evidence="18">NP_8</strain>
    </source>
</reference>
<feature type="binding site" evidence="14">
    <location>
        <position position="221"/>
    </location>
    <ligand>
        <name>substrate</name>
    </ligand>
</feature>
<evidence type="ECO:0000256" key="5">
    <source>
        <dbReference type="ARBA" id="ARBA00011738"/>
    </source>
</evidence>
<keyword evidence="11 14" id="KW-0520">NAD</keyword>
<dbReference type="HAMAP" id="MF_01033">
    <property type="entry name" value="LeuB_type1"/>
    <property type="match status" value="1"/>
</dbReference>
<keyword evidence="8 14" id="KW-0479">Metal-binding</keyword>
<dbReference type="PROSITE" id="PS00470">
    <property type="entry name" value="IDH_IMDH"/>
    <property type="match status" value="1"/>
</dbReference>
<dbReference type="SUPFAM" id="SSF53659">
    <property type="entry name" value="Isocitrate/Isopropylmalate dehydrogenase-like"/>
    <property type="match status" value="1"/>
</dbReference>
<dbReference type="Pfam" id="PF00180">
    <property type="entry name" value="Iso_dh"/>
    <property type="match status" value="1"/>
</dbReference>
<dbReference type="GO" id="GO:0051287">
    <property type="term" value="F:NAD binding"/>
    <property type="evidence" value="ECO:0007669"/>
    <property type="project" value="InterPro"/>
</dbReference>
<evidence type="ECO:0000256" key="16">
    <source>
        <dbReference type="SAM" id="MobiDB-lite"/>
    </source>
</evidence>
<feature type="binding site" evidence="14">
    <location>
        <position position="98"/>
    </location>
    <ligand>
        <name>substrate</name>
    </ligand>
</feature>
<dbReference type="EC" id="1.1.1.85" evidence="14"/>
<comment type="subunit">
    <text evidence="5 14 15">Homodimer.</text>
</comment>
<dbReference type="GO" id="GO:0005829">
    <property type="term" value="C:cytosol"/>
    <property type="evidence" value="ECO:0007669"/>
    <property type="project" value="TreeGrafter"/>
</dbReference>
<protein>
    <recommendedName>
        <fullName evidence="14">3-isopropylmalate dehydrogenase</fullName>
        <ecNumber evidence="14">1.1.1.85</ecNumber>
    </recommendedName>
    <alternativeName>
        <fullName evidence="14">3-IPM-DH</fullName>
    </alternativeName>
    <alternativeName>
        <fullName evidence="14">Beta-IPM dehydrogenase</fullName>
        <shortName evidence="14">IMDH</shortName>
    </alternativeName>
</protein>
<comment type="caution">
    <text evidence="18">The sequence shown here is derived from an EMBL/GenBank/DDBJ whole genome shotgun (WGS) entry which is preliminary data.</text>
</comment>
<feature type="region of interest" description="Disordered" evidence="16">
    <location>
        <begin position="351"/>
        <end position="373"/>
    </location>
</feature>
<keyword evidence="12 14" id="KW-0464">Manganese</keyword>
<dbReference type="UniPathway" id="UPA00048">
    <property type="reaction ID" value="UER00072"/>
</dbReference>
<dbReference type="GO" id="GO:0000287">
    <property type="term" value="F:magnesium ion binding"/>
    <property type="evidence" value="ECO:0007669"/>
    <property type="project" value="InterPro"/>
</dbReference>
<evidence type="ECO:0000256" key="9">
    <source>
        <dbReference type="ARBA" id="ARBA00022842"/>
    </source>
</evidence>
<comment type="function">
    <text evidence="14 15">Catalyzes the oxidation of 3-carboxy-2-hydroxy-4-methylpentanoate (3-isopropylmalate) to 3-carboxy-4-methyl-2-oxopentanoate. The product decarboxylates to 4-methyl-2 oxopentanoate.</text>
</comment>
<keyword evidence="9 14" id="KW-0460">Magnesium</keyword>
<accession>A0A537J0G8</accession>
<comment type="pathway">
    <text evidence="3 14 15">Amino-acid biosynthesis; L-leucine biosynthesis; L-leucine from 3-methyl-2-oxobutanoate: step 3/4.</text>
</comment>
<dbReference type="Gene3D" id="3.40.718.10">
    <property type="entry name" value="Isopropylmalate Dehydrogenase"/>
    <property type="match status" value="1"/>
</dbReference>
<dbReference type="GO" id="GO:0009098">
    <property type="term" value="P:L-leucine biosynthetic process"/>
    <property type="evidence" value="ECO:0007669"/>
    <property type="project" value="UniProtKB-UniRule"/>
</dbReference>
<feature type="site" description="Important for catalysis" evidence="14">
    <location>
        <position position="189"/>
    </location>
</feature>
<evidence type="ECO:0000256" key="10">
    <source>
        <dbReference type="ARBA" id="ARBA00023002"/>
    </source>
</evidence>
<comment type="cofactor">
    <cofactor evidence="14 15">
        <name>Mg(2+)</name>
        <dbReference type="ChEBI" id="CHEBI:18420"/>
    </cofactor>
    <cofactor evidence="14 15">
        <name>Mn(2+)</name>
        <dbReference type="ChEBI" id="CHEBI:29035"/>
    </cofactor>
    <text evidence="14 15">Binds 1 Mg(2+) or Mn(2+) ion per subunit.</text>
</comment>
<feature type="binding site" evidence="14">
    <location>
        <position position="249"/>
    </location>
    <ligand>
        <name>Mg(2+)</name>
        <dbReference type="ChEBI" id="CHEBI:18420"/>
    </ligand>
</feature>
<evidence type="ECO:0000256" key="14">
    <source>
        <dbReference type="HAMAP-Rule" id="MF_01033"/>
    </source>
</evidence>
<comment type="similarity">
    <text evidence="4 14">Belongs to the isocitrate and isopropylmalate dehydrogenases family. LeuB type 1 subfamily.</text>
</comment>
<dbReference type="InterPro" id="IPR019818">
    <property type="entry name" value="IsoCit/isopropylmalate_DH_CS"/>
</dbReference>
<evidence type="ECO:0000256" key="1">
    <source>
        <dbReference type="ARBA" id="ARBA00000624"/>
    </source>
</evidence>